<proteinExistence type="predicted"/>
<sequence>MLGQICFFIVLLFWVGFDVYLFFFHNREISGLLQGKRSKYIMLAFVLSGMFGAVAVDGGSKEAFMMPFRPYRWVGVASMIFAVVVRFLVVRQLGSSFAIDVGALPNQQLRTDRLFRVIRHPAYAAEIAGFLGLALVFDYPLSSILSFILPTTGILYRIAVEERNLEYIFGDAYRDYCKKTWRLIPYVF</sequence>
<dbReference type="EMBL" id="DSBT01000238">
    <property type="protein sequence ID" value="HDP78149.1"/>
    <property type="molecule type" value="Genomic_DNA"/>
</dbReference>
<evidence type="ECO:0000256" key="1">
    <source>
        <dbReference type="ARBA" id="ARBA00004127"/>
    </source>
</evidence>
<evidence type="ECO:0000313" key="6">
    <source>
        <dbReference type="EMBL" id="HDP78149.1"/>
    </source>
</evidence>
<dbReference type="InterPro" id="IPR007318">
    <property type="entry name" value="Phopholipid_MeTrfase"/>
</dbReference>
<dbReference type="InterPro" id="IPR052527">
    <property type="entry name" value="Metal_cation-efflux_comp"/>
</dbReference>
<dbReference type="Proteomes" id="UP000886198">
    <property type="component" value="Unassembled WGS sequence"/>
</dbReference>
<protein>
    <submittedName>
        <fullName evidence="6">Isoprenylcysteine carboxylmethyltransferase family protein</fullName>
    </submittedName>
</protein>
<keyword evidence="3 5" id="KW-1133">Transmembrane helix</keyword>
<dbReference type="GO" id="GO:0012505">
    <property type="term" value="C:endomembrane system"/>
    <property type="evidence" value="ECO:0007669"/>
    <property type="project" value="UniProtKB-SubCell"/>
</dbReference>
<evidence type="ECO:0000256" key="4">
    <source>
        <dbReference type="ARBA" id="ARBA00023136"/>
    </source>
</evidence>
<accession>A0A7C1CWR8</accession>
<keyword evidence="4 5" id="KW-0472">Membrane</keyword>
<reference evidence="6" key="1">
    <citation type="journal article" date="2020" name="mSystems">
        <title>Genome- and Community-Level Interaction Insights into Carbon Utilization and Element Cycling Functions of Hydrothermarchaeota in Hydrothermal Sediment.</title>
        <authorList>
            <person name="Zhou Z."/>
            <person name="Liu Y."/>
            <person name="Xu W."/>
            <person name="Pan J."/>
            <person name="Luo Z.H."/>
            <person name="Li M."/>
        </authorList>
    </citation>
    <scope>NUCLEOTIDE SEQUENCE [LARGE SCALE GENOMIC DNA]</scope>
    <source>
        <strain evidence="6">SpSt-1179</strain>
    </source>
</reference>
<name>A0A7C1CWR8_9BACT</name>
<dbReference type="Gene3D" id="1.20.120.1630">
    <property type="match status" value="1"/>
</dbReference>
<dbReference type="AlphaFoldDB" id="A0A7C1CWR8"/>
<comment type="caution">
    <text evidence="6">The sequence shown here is derived from an EMBL/GenBank/DDBJ whole genome shotgun (WGS) entry which is preliminary data.</text>
</comment>
<organism evidence="6">
    <name type="scientific">Mesotoga infera</name>
    <dbReference type="NCBI Taxonomy" id="1236046"/>
    <lineage>
        <taxon>Bacteria</taxon>
        <taxon>Thermotogati</taxon>
        <taxon>Thermotogota</taxon>
        <taxon>Thermotogae</taxon>
        <taxon>Kosmotogales</taxon>
        <taxon>Kosmotogaceae</taxon>
        <taxon>Mesotoga</taxon>
    </lineage>
</organism>
<feature type="transmembrane region" description="Helical" evidence="5">
    <location>
        <begin position="71"/>
        <end position="89"/>
    </location>
</feature>
<feature type="transmembrane region" description="Helical" evidence="5">
    <location>
        <begin position="40"/>
        <end position="59"/>
    </location>
</feature>
<keyword evidence="2 5" id="KW-0812">Transmembrane</keyword>
<feature type="transmembrane region" description="Helical" evidence="5">
    <location>
        <begin position="6"/>
        <end position="24"/>
    </location>
</feature>
<dbReference type="PANTHER" id="PTHR43847:SF1">
    <property type="entry name" value="BLL3993 PROTEIN"/>
    <property type="match status" value="1"/>
</dbReference>
<evidence type="ECO:0000256" key="2">
    <source>
        <dbReference type="ARBA" id="ARBA00022692"/>
    </source>
</evidence>
<evidence type="ECO:0000256" key="5">
    <source>
        <dbReference type="SAM" id="Phobius"/>
    </source>
</evidence>
<dbReference type="PANTHER" id="PTHR43847">
    <property type="entry name" value="BLL3993 PROTEIN"/>
    <property type="match status" value="1"/>
</dbReference>
<gene>
    <name evidence="6" type="ORF">ENN47_08205</name>
</gene>
<dbReference type="Pfam" id="PF04191">
    <property type="entry name" value="PEMT"/>
    <property type="match status" value="1"/>
</dbReference>
<evidence type="ECO:0000256" key="3">
    <source>
        <dbReference type="ARBA" id="ARBA00022989"/>
    </source>
</evidence>
<comment type="subcellular location">
    <subcellularLocation>
        <location evidence="1">Endomembrane system</location>
        <topology evidence="1">Multi-pass membrane protein</topology>
    </subcellularLocation>
</comment>